<evidence type="ECO:0000313" key="2">
    <source>
        <dbReference type="EMBL" id="KAG0453593.1"/>
    </source>
</evidence>
<sequence length="81" mass="8722">MGSCRGPPAVDWHGREEGEDQKEGRNTKALPRGGNSIASAGRLLREMFLSLRESSGASVVQKRKVGMKAKADAVARQEIEA</sequence>
<evidence type="ECO:0000313" key="3">
    <source>
        <dbReference type="Proteomes" id="UP000639772"/>
    </source>
</evidence>
<feature type="compositionally biased region" description="Basic and acidic residues" evidence="1">
    <location>
        <begin position="12"/>
        <end position="26"/>
    </location>
</feature>
<dbReference type="Proteomes" id="UP000639772">
    <property type="component" value="Unassembled WGS sequence"/>
</dbReference>
<evidence type="ECO:0000256" key="1">
    <source>
        <dbReference type="SAM" id="MobiDB-lite"/>
    </source>
</evidence>
<comment type="caution">
    <text evidence="2">The sequence shown here is derived from an EMBL/GenBank/DDBJ whole genome shotgun (WGS) entry which is preliminary data.</text>
</comment>
<name>A0A835U9W2_VANPL</name>
<organism evidence="2 3">
    <name type="scientific">Vanilla planifolia</name>
    <name type="common">Vanilla</name>
    <dbReference type="NCBI Taxonomy" id="51239"/>
    <lineage>
        <taxon>Eukaryota</taxon>
        <taxon>Viridiplantae</taxon>
        <taxon>Streptophyta</taxon>
        <taxon>Embryophyta</taxon>
        <taxon>Tracheophyta</taxon>
        <taxon>Spermatophyta</taxon>
        <taxon>Magnoliopsida</taxon>
        <taxon>Liliopsida</taxon>
        <taxon>Asparagales</taxon>
        <taxon>Orchidaceae</taxon>
        <taxon>Vanilloideae</taxon>
        <taxon>Vanilleae</taxon>
        <taxon>Vanilla</taxon>
    </lineage>
</organism>
<reference evidence="2 3" key="1">
    <citation type="journal article" date="2020" name="Nat. Food">
        <title>A phased Vanilla planifolia genome enables genetic improvement of flavour and production.</title>
        <authorList>
            <person name="Hasing T."/>
            <person name="Tang H."/>
            <person name="Brym M."/>
            <person name="Khazi F."/>
            <person name="Huang T."/>
            <person name="Chambers A.H."/>
        </authorList>
    </citation>
    <scope>NUCLEOTIDE SEQUENCE [LARGE SCALE GENOMIC DNA]</scope>
    <source>
        <tissue evidence="2">Leaf</tissue>
    </source>
</reference>
<feature type="region of interest" description="Disordered" evidence="1">
    <location>
        <begin position="1"/>
        <end position="37"/>
    </location>
</feature>
<accession>A0A835U9W2</accession>
<dbReference type="EMBL" id="JADCNM010000014">
    <property type="protein sequence ID" value="KAG0453593.1"/>
    <property type="molecule type" value="Genomic_DNA"/>
</dbReference>
<gene>
    <name evidence="2" type="ORF">HPP92_024897</name>
</gene>
<proteinExistence type="predicted"/>
<protein>
    <submittedName>
        <fullName evidence="2">Uncharacterized protein</fullName>
    </submittedName>
</protein>
<dbReference type="AlphaFoldDB" id="A0A835U9W2"/>